<dbReference type="AlphaFoldDB" id="A0A9P5Y6H2"/>
<evidence type="ECO:0000313" key="3">
    <source>
        <dbReference type="EMBL" id="KAF9465486.1"/>
    </source>
</evidence>
<feature type="transmembrane region" description="Helical" evidence="1">
    <location>
        <begin position="67"/>
        <end position="85"/>
    </location>
</feature>
<name>A0A9P5Y6H2_9AGAR</name>
<organism evidence="2 4">
    <name type="scientific">Collybia nuda</name>
    <dbReference type="NCBI Taxonomy" id="64659"/>
    <lineage>
        <taxon>Eukaryota</taxon>
        <taxon>Fungi</taxon>
        <taxon>Dikarya</taxon>
        <taxon>Basidiomycota</taxon>
        <taxon>Agaricomycotina</taxon>
        <taxon>Agaricomycetes</taxon>
        <taxon>Agaricomycetidae</taxon>
        <taxon>Agaricales</taxon>
        <taxon>Tricholomatineae</taxon>
        <taxon>Clitocybaceae</taxon>
        <taxon>Collybia</taxon>
    </lineage>
</organism>
<accession>A0A9P5Y6H2</accession>
<dbReference type="Proteomes" id="UP000807353">
    <property type="component" value="Unassembled WGS sequence"/>
</dbReference>
<dbReference type="EMBL" id="MU150247">
    <property type="protein sequence ID" value="KAF9465486.1"/>
    <property type="molecule type" value="Genomic_DNA"/>
</dbReference>
<keyword evidence="1" id="KW-1133">Transmembrane helix</keyword>
<evidence type="ECO:0000313" key="4">
    <source>
        <dbReference type="Proteomes" id="UP000807353"/>
    </source>
</evidence>
<gene>
    <name evidence="3" type="ORF">BDZ94DRAFT_1253923</name>
    <name evidence="2" type="ORF">BDZ94DRAFT_1261208</name>
</gene>
<proteinExistence type="predicted"/>
<reference evidence="2" key="1">
    <citation type="submission" date="2020-11" db="EMBL/GenBank/DDBJ databases">
        <authorList>
            <consortium name="DOE Joint Genome Institute"/>
            <person name="Ahrendt S."/>
            <person name="Riley R."/>
            <person name="Andreopoulos W."/>
            <person name="Labutti K."/>
            <person name="Pangilinan J."/>
            <person name="Ruiz-Duenas F.J."/>
            <person name="Barrasa J.M."/>
            <person name="Sanchez-Garcia M."/>
            <person name="Camarero S."/>
            <person name="Miyauchi S."/>
            <person name="Serrano A."/>
            <person name="Linde D."/>
            <person name="Babiker R."/>
            <person name="Drula E."/>
            <person name="Ayuso-Fernandez I."/>
            <person name="Pacheco R."/>
            <person name="Padilla G."/>
            <person name="Ferreira P."/>
            <person name="Barriuso J."/>
            <person name="Kellner H."/>
            <person name="Castanera R."/>
            <person name="Alfaro M."/>
            <person name="Ramirez L."/>
            <person name="Pisabarro A.G."/>
            <person name="Kuo A."/>
            <person name="Tritt A."/>
            <person name="Lipzen A."/>
            <person name="He G."/>
            <person name="Yan M."/>
            <person name="Ng V."/>
            <person name="Cullen D."/>
            <person name="Martin F."/>
            <person name="Rosso M.-N."/>
            <person name="Henrissat B."/>
            <person name="Hibbett D."/>
            <person name="Martinez A.T."/>
            <person name="Grigoriev I.V."/>
        </authorList>
    </citation>
    <scope>NUCLEOTIDE SEQUENCE</scope>
    <source>
        <strain evidence="2">CBS 247.69</strain>
    </source>
</reference>
<sequence>MPFSTHLLFTCLRDSLLTPQSKVALTFILDCTSIQLVLVDGTFHHPECTSIITDTSTPSLPVRGLPFFPVPLAFLCISYFMHWIFHTHWLHMYS</sequence>
<protein>
    <submittedName>
        <fullName evidence="2">Uncharacterized protein</fullName>
    </submittedName>
</protein>
<keyword evidence="4" id="KW-1185">Reference proteome</keyword>
<comment type="caution">
    <text evidence="2">The sequence shown here is derived from an EMBL/GenBank/DDBJ whole genome shotgun (WGS) entry which is preliminary data.</text>
</comment>
<keyword evidence="1" id="KW-0472">Membrane</keyword>
<dbReference type="EMBL" id="MU150271">
    <property type="protein sequence ID" value="KAF9462566.1"/>
    <property type="molecule type" value="Genomic_DNA"/>
</dbReference>
<keyword evidence="1" id="KW-0812">Transmembrane</keyword>
<evidence type="ECO:0000256" key="1">
    <source>
        <dbReference type="SAM" id="Phobius"/>
    </source>
</evidence>
<evidence type="ECO:0000313" key="2">
    <source>
        <dbReference type="EMBL" id="KAF9462566.1"/>
    </source>
</evidence>